<dbReference type="Gene3D" id="3.60.21.10">
    <property type="match status" value="1"/>
</dbReference>
<dbReference type="InterPro" id="IPR004843">
    <property type="entry name" value="Calcineurin-like_PHP"/>
</dbReference>
<protein>
    <submittedName>
        <fullName evidence="2">Metallophosphoesterase</fullName>
    </submittedName>
</protein>
<evidence type="ECO:0000313" key="2">
    <source>
        <dbReference type="EMBL" id="QYZ77986.1"/>
    </source>
</evidence>
<feature type="domain" description="Calcineurin-like phosphoesterase" evidence="1">
    <location>
        <begin position="2"/>
        <end position="171"/>
    </location>
</feature>
<reference evidence="2" key="1">
    <citation type="journal article" date="2005" name="Int. J. Syst. Evol. Microbiol.">
        <title>Methanofollis formosanus sp. nov., isolated from a fish pond.</title>
        <authorList>
            <person name="Wu S.Y."/>
            <person name="Chen S.C."/>
            <person name="Lai M.C."/>
        </authorList>
    </citation>
    <scope>NUCLEOTIDE SEQUENCE</scope>
    <source>
        <strain evidence="2">ML15</strain>
    </source>
</reference>
<dbReference type="GO" id="GO:0016787">
    <property type="term" value="F:hydrolase activity"/>
    <property type="evidence" value="ECO:0007669"/>
    <property type="project" value="InterPro"/>
</dbReference>
<gene>
    <name evidence="2" type="ORF">E2N92_00360</name>
</gene>
<dbReference type="EMBL" id="CP037968">
    <property type="protein sequence ID" value="QYZ77986.1"/>
    <property type="molecule type" value="Genomic_DNA"/>
</dbReference>
<dbReference type="Pfam" id="PF00149">
    <property type="entry name" value="Metallophos"/>
    <property type="match status" value="1"/>
</dbReference>
<dbReference type="KEGG" id="mfk:E2N92_00360"/>
<dbReference type="AlphaFoldDB" id="A0A8G1EFA7"/>
<dbReference type="RefSeq" id="WP_220681726.1">
    <property type="nucleotide sequence ID" value="NZ_CP037968.1"/>
</dbReference>
<evidence type="ECO:0000259" key="1">
    <source>
        <dbReference type="Pfam" id="PF00149"/>
    </source>
</evidence>
<name>A0A8G1EFA7_9EURY</name>
<accession>A0A8G1EFA7</accession>
<dbReference type="Proteomes" id="UP000826709">
    <property type="component" value="Chromosome"/>
</dbReference>
<sequence length="213" mass="22865">MMNVLLLADIHGQLGKMDAFLNLKPDFVIIAGDLTQFGPCDLVGKIGSFIDVPCFAVPGNCDPREICDAIERSECVNLHGASFTIGNVSMAGIGGSNPTPFDTPFELQEEEIERLIKRATAQMDRNVHNVLISHAPPHGALDLAGENHVGSTSVRDHLKEFDLVCCAHMHEHKGVVEVDGVRVVNPGPASEGNCAMLTFGDEPGEITIELLTV</sequence>
<proteinExistence type="predicted"/>
<organism evidence="2 3">
    <name type="scientific">Methanofollis formosanus</name>
    <dbReference type="NCBI Taxonomy" id="299308"/>
    <lineage>
        <taxon>Archaea</taxon>
        <taxon>Methanobacteriati</taxon>
        <taxon>Methanobacteriota</taxon>
        <taxon>Stenosarchaea group</taxon>
        <taxon>Methanomicrobia</taxon>
        <taxon>Methanomicrobiales</taxon>
        <taxon>Methanomicrobiaceae</taxon>
        <taxon>Methanofollis</taxon>
    </lineage>
</organism>
<keyword evidence="3" id="KW-1185">Reference proteome</keyword>
<evidence type="ECO:0000313" key="3">
    <source>
        <dbReference type="Proteomes" id="UP000826709"/>
    </source>
</evidence>
<dbReference type="SUPFAM" id="SSF56300">
    <property type="entry name" value="Metallo-dependent phosphatases"/>
    <property type="match status" value="1"/>
</dbReference>
<dbReference type="InterPro" id="IPR029052">
    <property type="entry name" value="Metallo-depent_PP-like"/>
</dbReference>
<reference evidence="2" key="2">
    <citation type="submission" date="2019-03" db="EMBL/GenBank/DDBJ databases">
        <authorList>
            <person name="Chen S.-C."/>
            <person name="Wu S.-Y."/>
            <person name="Lai M.-C."/>
        </authorList>
    </citation>
    <scope>NUCLEOTIDE SEQUENCE</scope>
    <source>
        <strain evidence="2">ML15</strain>
    </source>
</reference>
<dbReference type="OrthoDB" id="50367at2157"/>
<dbReference type="PANTHER" id="PTHR37523">
    <property type="entry name" value="METALLOPHOSPHOESTERASE"/>
    <property type="match status" value="1"/>
</dbReference>
<dbReference type="PANTHER" id="PTHR37523:SF1">
    <property type="entry name" value="CALCINEURIN-LIKE PHOSPHOESTERASE DOMAIN-CONTAINING PROTEIN"/>
    <property type="match status" value="1"/>
</dbReference>